<dbReference type="Proteomes" id="UP000887566">
    <property type="component" value="Unplaced"/>
</dbReference>
<keyword evidence="3" id="KW-1185">Reference proteome</keyword>
<dbReference type="SMART" id="SM00582">
    <property type="entry name" value="RPR"/>
    <property type="match status" value="1"/>
</dbReference>
<dbReference type="WBParaSite" id="PSAMB.scaffold2size251193.g718.t1">
    <property type="protein sequence ID" value="PSAMB.scaffold2size251193.g718.t1"/>
    <property type="gene ID" value="PSAMB.scaffold2size251193.g718"/>
</dbReference>
<dbReference type="InterPro" id="IPR008942">
    <property type="entry name" value="ENTH_VHS"/>
</dbReference>
<accession>A0A914W2J4</accession>
<dbReference type="Gene3D" id="1.25.40.90">
    <property type="match status" value="1"/>
</dbReference>
<dbReference type="SUPFAM" id="SSF48464">
    <property type="entry name" value="ENTH/VHS domain"/>
    <property type="match status" value="1"/>
</dbReference>
<feature type="region of interest" description="Disordered" evidence="1">
    <location>
        <begin position="148"/>
        <end position="175"/>
    </location>
</feature>
<evidence type="ECO:0000256" key="1">
    <source>
        <dbReference type="SAM" id="MobiDB-lite"/>
    </source>
</evidence>
<name>A0A914W2J4_9BILA</name>
<dbReference type="PROSITE" id="PS51391">
    <property type="entry name" value="CID"/>
    <property type="match status" value="1"/>
</dbReference>
<dbReference type="Pfam" id="PF04818">
    <property type="entry name" value="CID"/>
    <property type="match status" value="1"/>
</dbReference>
<reference evidence="4" key="1">
    <citation type="submission" date="2022-11" db="UniProtKB">
        <authorList>
            <consortium name="WormBaseParasite"/>
        </authorList>
    </citation>
    <scope>IDENTIFICATION</scope>
</reference>
<dbReference type="AlphaFoldDB" id="A0A914W2J4"/>
<feature type="region of interest" description="Disordered" evidence="1">
    <location>
        <begin position="325"/>
        <end position="345"/>
    </location>
</feature>
<protein>
    <submittedName>
        <fullName evidence="4">CID domain-containing protein</fullName>
    </submittedName>
</protein>
<dbReference type="PANTHER" id="PTHR12460:SF0">
    <property type="entry name" value="CID DOMAIN-CONTAINING PROTEIN-RELATED"/>
    <property type="match status" value="1"/>
</dbReference>
<dbReference type="PANTHER" id="PTHR12460">
    <property type="entry name" value="CYCLIN-DEPENDENT KINASE INHIBITOR-RELATED PROTEIN"/>
    <property type="match status" value="1"/>
</dbReference>
<feature type="domain" description="CID" evidence="2">
    <location>
        <begin position="2"/>
        <end position="135"/>
    </location>
</feature>
<evidence type="ECO:0000313" key="4">
    <source>
        <dbReference type="WBParaSite" id="PSAMB.scaffold2size251193.g718.t1"/>
    </source>
</evidence>
<evidence type="ECO:0000313" key="3">
    <source>
        <dbReference type="Proteomes" id="UP000887566"/>
    </source>
</evidence>
<dbReference type="CDD" id="cd17002">
    <property type="entry name" value="CID_RPRD1"/>
    <property type="match status" value="1"/>
</dbReference>
<organism evidence="3 4">
    <name type="scientific">Plectus sambesii</name>
    <dbReference type="NCBI Taxonomy" id="2011161"/>
    <lineage>
        <taxon>Eukaryota</taxon>
        <taxon>Metazoa</taxon>
        <taxon>Ecdysozoa</taxon>
        <taxon>Nematoda</taxon>
        <taxon>Chromadorea</taxon>
        <taxon>Plectida</taxon>
        <taxon>Plectina</taxon>
        <taxon>Plectoidea</taxon>
        <taxon>Plectidae</taxon>
        <taxon>Plectus</taxon>
    </lineage>
</organism>
<dbReference type="InterPro" id="IPR032337">
    <property type="entry name" value="RPRD1A/B_C"/>
</dbReference>
<dbReference type="GO" id="GO:0031124">
    <property type="term" value="P:mRNA 3'-end processing"/>
    <property type="evidence" value="ECO:0007669"/>
    <property type="project" value="TreeGrafter"/>
</dbReference>
<proteinExistence type="predicted"/>
<sequence>MSVGFSEQAMAKKLEQLNNTMQSIQTLSLWLLHHRKHSQRIAQVWQKEVLRETKPGRMLSLIYLANDVIQNSRKKWPLFQEHFYHVLEKALAHVAKHADDNTLNSVKRVITVWKERNVFGGSTVEKLLGAMTSVLSGSRVASLMDDMATTPPREEQQPSTSAVVSPITPPDSGRSAIKRKSDVALEDSTLGMSAPTTAELLRALRQLEDPASADGDTRQQIASFPEAVANPAFLRQIANSEQADVLHKKIKEAEPVVDDYCKRLSKEMEHRRETQQMLIDYLRVQKEKATNTQDLLNRFREKREKLKTDRVEVYKHYESLPDLSKLPNMEQLNPLPSAGELFDKK</sequence>
<dbReference type="Gene3D" id="6.10.250.2560">
    <property type="match status" value="1"/>
</dbReference>
<dbReference type="GO" id="GO:0000993">
    <property type="term" value="F:RNA polymerase II complex binding"/>
    <property type="evidence" value="ECO:0007669"/>
    <property type="project" value="TreeGrafter"/>
</dbReference>
<dbReference type="InterPro" id="IPR006569">
    <property type="entry name" value="CID_dom"/>
</dbReference>
<evidence type="ECO:0000259" key="2">
    <source>
        <dbReference type="PROSITE" id="PS51391"/>
    </source>
</evidence>
<dbReference type="Pfam" id="PF16566">
    <property type="entry name" value="CREPT"/>
    <property type="match status" value="1"/>
</dbReference>